<keyword evidence="6" id="KW-0479">Metal-binding</keyword>
<dbReference type="Gene3D" id="3.30.40.10">
    <property type="entry name" value="Zinc/RING finger domain, C3HC4 (zinc finger)"/>
    <property type="match status" value="1"/>
</dbReference>
<evidence type="ECO:0000313" key="10">
    <source>
        <dbReference type="EMBL" id="CAD9814000.1"/>
    </source>
</evidence>
<comment type="pathway">
    <text evidence="2">Protein modification; protein ubiquitination.</text>
</comment>
<dbReference type="GO" id="GO:0008270">
    <property type="term" value="F:zinc ion binding"/>
    <property type="evidence" value="ECO:0007669"/>
    <property type="project" value="UniProtKB-KW"/>
</dbReference>
<dbReference type="InterPro" id="IPR013083">
    <property type="entry name" value="Znf_RING/FYVE/PHD"/>
</dbReference>
<feature type="domain" description="RING-type" evidence="9">
    <location>
        <begin position="249"/>
        <end position="293"/>
    </location>
</feature>
<comment type="similarity">
    <text evidence="3">Belongs to the Deltex family.</text>
</comment>
<accession>A0A7S2XP90</accession>
<dbReference type="Pfam" id="PF18102">
    <property type="entry name" value="DTC"/>
    <property type="match status" value="2"/>
</dbReference>
<dbReference type="SUPFAM" id="SSF57850">
    <property type="entry name" value="RING/U-box"/>
    <property type="match status" value="1"/>
</dbReference>
<evidence type="ECO:0000259" key="9">
    <source>
        <dbReference type="PROSITE" id="PS50089"/>
    </source>
</evidence>
<evidence type="ECO:0000256" key="6">
    <source>
        <dbReference type="ARBA" id="ARBA00022723"/>
    </source>
</evidence>
<dbReference type="EC" id="2.3.2.27" evidence="4"/>
<dbReference type="GO" id="GO:0007219">
    <property type="term" value="P:Notch signaling pathway"/>
    <property type="evidence" value="ECO:0007669"/>
    <property type="project" value="InterPro"/>
</dbReference>
<dbReference type="InterPro" id="IPR039396">
    <property type="entry name" value="Deltex_C"/>
</dbReference>
<evidence type="ECO:0000256" key="4">
    <source>
        <dbReference type="ARBA" id="ARBA00012483"/>
    </source>
</evidence>
<evidence type="ECO:0000256" key="3">
    <source>
        <dbReference type="ARBA" id="ARBA00009413"/>
    </source>
</evidence>
<evidence type="ECO:0000256" key="7">
    <source>
        <dbReference type="PROSITE-ProRule" id="PRU00175"/>
    </source>
</evidence>
<evidence type="ECO:0000256" key="2">
    <source>
        <dbReference type="ARBA" id="ARBA00004906"/>
    </source>
</evidence>
<keyword evidence="7" id="KW-0862">Zinc</keyword>
<protein>
    <recommendedName>
        <fullName evidence="4">RING-type E3 ubiquitin transferase</fullName>
        <ecNumber evidence="4">2.3.2.27</ecNumber>
    </recommendedName>
</protein>
<dbReference type="InterPro" id="IPR039399">
    <property type="entry name" value="Deltex_C_sf"/>
</dbReference>
<dbReference type="AlphaFoldDB" id="A0A7S2XP90"/>
<sequence>MNASAATNQVSTSPLDESIDYEAPSSLTSNNGGQQGRGLCPSGTMDMKLLPHVDCPGFIPSTKIIQIMYTVPSGIQLPYHENPGNQFSGTNRLAYLPDNPEGRRLLKRFKSAWSLGHMFTIGTSLTTGQENIITWARIPHKTSLYGGPFGWPDPNHKWYFTSCHHILDSLGVPDEDANPTITIPPPLTCSNKTAILTSTEQKNHVVRNETISYQAPSSLAKGDALSSALCQVTLPPPGTNDEEEDHSDCPICLEELSHLNSSLVSQIKDCQHTFHQSCIEECLNREPKCPICRKPVGEPQGRSPSGTMSIQLMKRNHPGDASSTSNYISMTYHIPSGIQHSFHENPDRPYAGAIRTAYLANSDEGRRLLSRLRYAFTHGLIFRIGTSLTSGQTNVVTWTSIHHKTSIHGGPHGLPDANYIPNCNESLDALHVPDADSCCL</sequence>
<gene>
    <name evidence="10" type="ORF">ASEP1449_LOCUS5825</name>
</gene>
<organism evidence="10">
    <name type="scientific">Attheya septentrionalis</name>
    <dbReference type="NCBI Taxonomy" id="420275"/>
    <lineage>
        <taxon>Eukaryota</taxon>
        <taxon>Sar</taxon>
        <taxon>Stramenopiles</taxon>
        <taxon>Ochrophyta</taxon>
        <taxon>Bacillariophyta</taxon>
        <taxon>Coscinodiscophyceae</taxon>
        <taxon>Chaetocerotophycidae</taxon>
        <taxon>Chaetocerotales</taxon>
        <taxon>Attheyaceae</taxon>
        <taxon>Attheya</taxon>
    </lineage>
</organism>
<proteinExistence type="inferred from homology"/>
<dbReference type="PANTHER" id="PTHR12622">
    <property type="entry name" value="DELTEX-RELATED"/>
    <property type="match status" value="1"/>
</dbReference>
<dbReference type="SMART" id="SM00184">
    <property type="entry name" value="RING"/>
    <property type="match status" value="1"/>
</dbReference>
<feature type="compositionally biased region" description="Polar residues" evidence="8">
    <location>
        <begin position="1"/>
        <end position="15"/>
    </location>
</feature>
<feature type="region of interest" description="Disordered" evidence="8">
    <location>
        <begin position="1"/>
        <end position="40"/>
    </location>
</feature>
<evidence type="ECO:0000256" key="5">
    <source>
        <dbReference type="ARBA" id="ARBA00022679"/>
    </source>
</evidence>
<dbReference type="GO" id="GO:0061630">
    <property type="term" value="F:ubiquitin protein ligase activity"/>
    <property type="evidence" value="ECO:0007669"/>
    <property type="project" value="UniProtKB-EC"/>
</dbReference>
<dbReference type="Gene3D" id="3.30.390.130">
    <property type="match status" value="2"/>
</dbReference>
<dbReference type="EMBL" id="HBHQ01008672">
    <property type="protein sequence ID" value="CAD9814000.1"/>
    <property type="molecule type" value="Transcribed_RNA"/>
</dbReference>
<dbReference type="UniPathway" id="UPA00143"/>
<reference evidence="10" key="1">
    <citation type="submission" date="2021-01" db="EMBL/GenBank/DDBJ databases">
        <authorList>
            <person name="Corre E."/>
            <person name="Pelletier E."/>
            <person name="Niang G."/>
            <person name="Scheremetjew M."/>
            <person name="Finn R."/>
            <person name="Kale V."/>
            <person name="Holt S."/>
            <person name="Cochrane G."/>
            <person name="Meng A."/>
            <person name="Brown T."/>
            <person name="Cohen L."/>
        </authorList>
    </citation>
    <scope>NUCLEOTIDE SEQUENCE</scope>
    <source>
        <strain evidence="10">CCMP2084</strain>
    </source>
</reference>
<dbReference type="Pfam" id="PF13639">
    <property type="entry name" value="zf-RING_2"/>
    <property type="match status" value="1"/>
</dbReference>
<keyword evidence="7" id="KW-0863">Zinc-finger</keyword>
<dbReference type="GO" id="GO:0016567">
    <property type="term" value="P:protein ubiquitination"/>
    <property type="evidence" value="ECO:0007669"/>
    <property type="project" value="UniProtKB-UniPathway"/>
</dbReference>
<comment type="catalytic activity">
    <reaction evidence="1">
        <text>S-ubiquitinyl-[E2 ubiquitin-conjugating enzyme]-L-cysteine + [acceptor protein]-L-lysine = [E2 ubiquitin-conjugating enzyme]-L-cysteine + N(6)-ubiquitinyl-[acceptor protein]-L-lysine.</text>
        <dbReference type="EC" id="2.3.2.27"/>
    </reaction>
</comment>
<dbReference type="InterPro" id="IPR039398">
    <property type="entry name" value="Deltex_fam"/>
</dbReference>
<name>A0A7S2XP90_9STRA</name>
<dbReference type="InterPro" id="IPR001841">
    <property type="entry name" value="Znf_RING"/>
</dbReference>
<keyword evidence="5" id="KW-0808">Transferase</keyword>
<evidence type="ECO:0000256" key="8">
    <source>
        <dbReference type="SAM" id="MobiDB-lite"/>
    </source>
</evidence>
<dbReference type="PROSITE" id="PS50089">
    <property type="entry name" value="ZF_RING_2"/>
    <property type="match status" value="1"/>
</dbReference>
<evidence type="ECO:0000256" key="1">
    <source>
        <dbReference type="ARBA" id="ARBA00000900"/>
    </source>
</evidence>